<evidence type="ECO:0000313" key="1">
    <source>
        <dbReference type="EMBL" id="KAI7753922.1"/>
    </source>
</evidence>
<sequence length="188" mass="21241">MKPPPSRRPIFSKSIKIAHGELMKSVVVPHFCNKICKCNLSSLLRSGYFINYAILCQGSSKRVEENTVKAPQPGHADANKDESFVAPSKRGCNHHNLTRRSFFDELACIAICVRCFSLFAEDTDISALRRKGAAPILVKKYGDDGYDESQFVTEVGEDGLARLTDKLELRKKRVKRSWDFCNKKMQLL</sequence>
<reference evidence="1" key="1">
    <citation type="submission" date="2022-06" db="EMBL/GenBank/DDBJ databases">
        <title>Uncovering the hologenomic basis of an extraordinary plant invasion.</title>
        <authorList>
            <person name="Bieker V.C."/>
            <person name="Martin M.D."/>
            <person name="Gilbert T."/>
            <person name="Hodgins K."/>
            <person name="Battlay P."/>
            <person name="Petersen B."/>
            <person name="Wilson J."/>
        </authorList>
    </citation>
    <scope>NUCLEOTIDE SEQUENCE</scope>
    <source>
        <strain evidence="1">AA19_3_7</strain>
        <tissue evidence="1">Leaf</tissue>
    </source>
</reference>
<proteinExistence type="predicted"/>
<dbReference type="AlphaFoldDB" id="A0AAD5D6I2"/>
<gene>
    <name evidence="1" type="ORF">M8C21_033121</name>
</gene>
<dbReference type="Proteomes" id="UP001206925">
    <property type="component" value="Unassembled WGS sequence"/>
</dbReference>
<organism evidence="1 2">
    <name type="scientific">Ambrosia artemisiifolia</name>
    <name type="common">Common ragweed</name>
    <dbReference type="NCBI Taxonomy" id="4212"/>
    <lineage>
        <taxon>Eukaryota</taxon>
        <taxon>Viridiplantae</taxon>
        <taxon>Streptophyta</taxon>
        <taxon>Embryophyta</taxon>
        <taxon>Tracheophyta</taxon>
        <taxon>Spermatophyta</taxon>
        <taxon>Magnoliopsida</taxon>
        <taxon>eudicotyledons</taxon>
        <taxon>Gunneridae</taxon>
        <taxon>Pentapetalae</taxon>
        <taxon>asterids</taxon>
        <taxon>campanulids</taxon>
        <taxon>Asterales</taxon>
        <taxon>Asteraceae</taxon>
        <taxon>Asteroideae</taxon>
        <taxon>Heliantheae alliance</taxon>
        <taxon>Heliantheae</taxon>
        <taxon>Ambrosia</taxon>
    </lineage>
</organism>
<protein>
    <submittedName>
        <fullName evidence="1">Uncharacterized protein</fullName>
    </submittedName>
</protein>
<dbReference type="EMBL" id="JAMZMK010005069">
    <property type="protein sequence ID" value="KAI7753922.1"/>
    <property type="molecule type" value="Genomic_DNA"/>
</dbReference>
<keyword evidence="2" id="KW-1185">Reference proteome</keyword>
<comment type="caution">
    <text evidence="1">The sequence shown here is derived from an EMBL/GenBank/DDBJ whole genome shotgun (WGS) entry which is preliminary data.</text>
</comment>
<accession>A0AAD5D6I2</accession>
<name>A0AAD5D6I2_AMBAR</name>
<evidence type="ECO:0000313" key="2">
    <source>
        <dbReference type="Proteomes" id="UP001206925"/>
    </source>
</evidence>